<proteinExistence type="inferred from homology"/>
<dbReference type="EMBL" id="JAERRF010000009">
    <property type="protein sequence ID" value="MBL1098385.1"/>
    <property type="molecule type" value="Genomic_DNA"/>
</dbReference>
<protein>
    <submittedName>
        <fullName evidence="3">SDR family oxidoreductase</fullName>
    </submittedName>
</protein>
<dbReference type="InterPro" id="IPR002347">
    <property type="entry name" value="SDR_fam"/>
</dbReference>
<evidence type="ECO:0000313" key="3">
    <source>
        <dbReference type="EMBL" id="MBL1098385.1"/>
    </source>
</evidence>
<dbReference type="PRINTS" id="PR00081">
    <property type="entry name" value="GDHRDH"/>
</dbReference>
<accession>A0ABS1NEJ8</accession>
<sequence>MEVDGHLRRSARHPPTGAEVVNTLPLADTVAVVTGAADGLGKAIGRRLAADGCAVAALDIKETPNGTAPANDNLPGSVTPWTCDVTNPVAIRAAITDIVGALGGVDILVNNAGLLSGRASLLDATPEELHRFYDVNAVGALLLVQACFPYLRESSHRGRIINIASRTFFTGSPGQIGYVASKGALLGMTRVMARELGEYRITVNAVLPAQVATPGTRAHSGDDVFQRTMAQQAIGEFVTPEDFAGLVAYLASPDAKLVTGQSLVCDGGGLLH</sequence>
<gene>
    <name evidence="3" type="ORF">JK363_17285</name>
</gene>
<comment type="caution">
    <text evidence="3">The sequence shown here is derived from an EMBL/GenBank/DDBJ whole genome shotgun (WGS) entry which is preliminary data.</text>
</comment>
<dbReference type="Proteomes" id="UP000634229">
    <property type="component" value="Unassembled WGS sequence"/>
</dbReference>
<evidence type="ECO:0000256" key="1">
    <source>
        <dbReference type="ARBA" id="ARBA00006484"/>
    </source>
</evidence>
<keyword evidence="4" id="KW-1185">Reference proteome</keyword>
<dbReference type="SUPFAM" id="SSF51735">
    <property type="entry name" value="NAD(P)-binding Rossmann-fold domains"/>
    <property type="match status" value="1"/>
</dbReference>
<dbReference type="Pfam" id="PF13561">
    <property type="entry name" value="adh_short_C2"/>
    <property type="match status" value="1"/>
</dbReference>
<comment type="similarity">
    <text evidence="1">Belongs to the short-chain dehydrogenases/reductases (SDR) family.</text>
</comment>
<dbReference type="CDD" id="cd05233">
    <property type="entry name" value="SDR_c"/>
    <property type="match status" value="1"/>
</dbReference>
<dbReference type="PANTHER" id="PTHR24321:SF8">
    <property type="entry name" value="ESTRADIOL 17-BETA-DEHYDROGENASE 8-RELATED"/>
    <property type="match status" value="1"/>
</dbReference>
<dbReference type="Gene3D" id="3.40.50.720">
    <property type="entry name" value="NAD(P)-binding Rossmann-like Domain"/>
    <property type="match status" value="1"/>
</dbReference>
<dbReference type="PRINTS" id="PR00080">
    <property type="entry name" value="SDRFAMILY"/>
</dbReference>
<evidence type="ECO:0000256" key="2">
    <source>
        <dbReference type="ARBA" id="ARBA00023002"/>
    </source>
</evidence>
<organism evidence="3 4">
    <name type="scientific">Streptomyces coffeae</name>
    <dbReference type="NCBI Taxonomy" id="621382"/>
    <lineage>
        <taxon>Bacteria</taxon>
        <taxon>Bacillati</taxon>
        <taxon>Actinomycetota</taxon>
        <taxon>Actinomycetes</taxon>
        <taxon>Kitasatosporales</taxon>
        <taxon>Streptomycetaceae</taxon>
        <taxon>Streptomyces</taxon>
    </lineage>
</organism>
<name>A0ABS1NEJ8_9ACTN</name>
<evidence type="ECO:0000313" key="4">
    <source>
        <dbReference type="Proteomes" id="UP000634229"/>
    </source>
</evidence>
<reference evidence="3 4" key="1">
    <citation type="submission" date="2021-01" db="EMBL/GenBank/DDBJ databases">
        <title>WGS of actinomycetes isolated from Thailand.</title>
        <authorList>
            <person name="Thawai C."/>
        </authorList>
    </citation>
    <scope>NUCLEOTIDE SEQUENCE [LARGE SCALE GENOMIC DNA]</scope>
    <source>
        <strain evidence="3 4">CA1R205</strain>
    </source>
</reference>
<dbReference type="InterPro" id="IPR036291">
    <property type="entry name" value="NAD(P)-bd_dom_sf"/>
</dbReference>
<dbReference type="InterPro" id="IPR020904">
    <property type="entry name" value="Sc_DH/Rdtase_CS"/>
</dbReference>
<dbReference type="PROSITE" id="PS00061">
    <property type="entry name" value="ADH_SHORT"/>
    <property type="match status" value="1"/>
</dbReference>
<keyword evidence="2" id="KW-0560">Oxidoreductase</keyword>
<dbReference type="PANTHER" id="PTHR24321">
    <property type="entry name" value="DEHYDROGENASES, SHORT CHAIN"/>
    <property type="match status" value="1"/>
</dbReference>